<dbReference type="Proteomes" id="UP001281761">
    <property type="component" value="Unassembled WGS sequence"/>
</dbReference>
<proteinExistence type="predicted"/>
<dbReference type="EMBL" id="JARBJD010000013">
    <property type="protein sequence ID" value="KAK2961979.1"/>
    <property type="molecule type" value="Genomic_DNA"/>
</dbReference>
<protein>
    <submittedName>
        <fullName evidence="2">Uncharacterized protein</fullName>
    </submittedName>
</protein>
<feature type="compositionally biased region" description="Basic residues" evidence="1">
    <location>
        <begin position="739"/>
        <end position="757"/>
    </location>
</feature>
<dbReference type="SUPFAM" id="SSF48371">
    <property type="entry name" value="ARM repeat"/>
    <property type="match status" value="1"/>
</dbReference>
<evidence type="ECO:0000313" key="3">
    <source>
        <dbReference type="Proteomes" id="UP001281761"/>
    </source>
</evidence>
<comment type="caution">
    <text evidence="2">The sequence shown here is derived from an EMBL/GenBank/DDBJ whole genome shotgun (WGS) entry which is preliminary data.</text>
</comment>
<organism evidence="2 3">
    <name type="scientific">Blattamonas nauphoetae</name>
    <dbReference type="NCBI Taxonomy" id="2049346"/>
    <lineage>
        <taxon>Eukaryota</taxon>
        <taxon>Metamonada</taxon>
        <taxon>Preaxostyla</taxon>
        <taxon>Oxymonadida</taxon>
        <taxon>Blattamonas</taxon>
    </lineage>
</organism>
<name>A0ABQ9YDY6_9EUKA</name>
<feature type="region of interest" description="Disordered" evidence="1">
    <location>
        <begin position="1"/>
        <end position="29"/>
    </location>
</feature>
<feature type="compositionally biased region" description="Polar residues" evidence="1">
    <location>
        <begin position="13"/>
        <end position="29"/>
    </location>
</feature>
<keyword evidence="3" id="KW-1185">Reference proteome</keyword>
<feature type="compositionally biased region" description="Basic residues" evidence="1">
    <location>
        <begin position="1"/>
        <end position="12"/>
    </location>
</feature>
<accession>A0ABQ9YDY6</accession>
<evidence type="ECO:0000256" key="1">
    <source>
        <dbReference type="SAM" id="MobiDB-lite"/>
    </source>
</evidence>
<sequence>MPPKHKLGRKRNQTQSNTEIQSAVSSTSDAHIVHSTIPNTIENDNESSLDLRSIPSATDVVTINANDRHYIRVSKQILQNELKRKRMNVEALLRKVHLEGDDISLRTFTTSDWRLVLQDSITTDDLQQGCISLFEQVNSGKKFTLNELFHAVHFLEYATIHMKYREYPLNKILDTIFTEDEDDQTKLMSALVKLVSHPSNKLRAAALTFFDVGISRSSPNFTLAMAYTGLMPQLFKCLKPQDIPLNRTTVDFHRHITSIVDKFFRCPPFVFEHEKTRSKTVDLVFKPFCNYLRHFIASPACPPDCPSGISLLSKTTIYSKNIKYFHRTSFHPDLEPILSELRETMKDELASLLDNDTTRDTLHELLFGKWRRTDELGWVETFARILVRLSEGRHLSDLGLEAFLLFMSNRPNGVKPVLQPDGTSSLEVDGKVQATLELPISFINALIPTRPHYAAAILIHFHKVVTLIDPAALLMDLNIGWFSKLFGAVNPSKLPFSNEFLPLHTQLMRVMKDYIDGIQKYTKSKEHDQIRSDLDEICLSFHKHTKEYLVHLSLHPFVLITQYCPNPILDFFIDFFGPDFENSVTKPFRDEVRRTMDEAALSLSSPLFILTSDLVCRLTDNEIMNIVDRIVALLESDSPLSDDTILRICAFHEMKLQSVYLPDLFRKAGRSTEQYFHAFECRHNRALSHRHGERCSHLSTLKREGSAVRKEFLLLALTRPIQQRQPLLLRSLVPPAPTHHTHHNTHHNPTHHQHSTHTSHNPNNQKRPLGLGSLHNK</sequence>
<evidence type="ECO:0000313" key="2">
    <source>
        <dbReference type="EMBL" id="KAK2961979.1"/>
    </source>
</evidence>
<feature type="region of interest" description="Disordered" evidence="1">
    <location>
        <begin position="733"/>
        <end position="777"/>
    </location>
</feature>
<reference evidence="2 3" key="1">
    <citation type="journal article" date="2022" name="bioRxiv">
        <title>Genomics of Preaxostyla Flagellates Illuminates Evolutionary Transitions and the Path Towards Mitochondrial Loss.</title>
        <authorList>
            <person name="Novak L.V.F."/>
            <person name="Treitli S.C."/>
            <person name="Pyrih J."/>
            <person name="Halakuc P."/>
            <person name="Pipaliya S.V."/>
            <person name="Vacek V."/>
            <person name="Brzon O."/>
            <person name="Soukal P."/>
            <person name="Eme L."/>
            <person name="Dacks J.B."/>
            <person name="Karnkowska A."/>
            <person name="Elias M."/>
            <person name="Hampl V."/>
        </authorList>
    </citation>
    <scope>NUCLEOTIDE SEQUENCE [LARGE SCALE GENOMIC DNA]</scope>
    <source>
        <strain evidence="2">NAU3</strain>
        <tissue evidence="2">Gut</tissue>
    </source>
</reference>
<gene>
    <name evidence="2" type="ORF">BLNAU_3035</name>
</gene>
<dbReference type="InterPro" id="IPR016024">
    <property type="entry name" value="ARM-type_fold"/>
</dbReference>